<dbReference type="Proteomes" id="UP000003157">
    <property type="component" value="Unassembled WGS sequence"/>
</dbReference>
<dbReference type="InterPro" id="IPR003439">
    <property type="entry name" value="ABC_transporter-like_ATP-bd"/>
</dbReference>
<feature type="domain" description="ABC transporter" evidence="3">
    <location>
        <begin position="17"/>
        <end position="82"/>
    </location>
</feature>
<organism evidence="4 5">
    <name type="scientific">Coprobacillus cateniformis</name>
    <dbReference type="NCBI Taxonomy" id="100884"/>
    <lineage>
        <taxon>Bacteria</taxon>
        <taxon>Bacillati</taxon>
        <taxon>Bacillota</taxon>
        <taxon>Erysipelotrichia</taxon>
        <taxon>Erysipelotrichales</taxon>
        <taxon>Coprobacillaceae</taxon>
        <taxon>Coprobacillus</taxon>
    </lineage>
</organism>
<dbReference type="InterPro" id="IPR027417">
    <property type="entry name" value="P-loop_NTPase"/>
</dbReference>
<dbReference type="PANTHER" id="PTHR43117:SF4">
    <property type="entry name" value="OSMOPROTECTANT IMPORT ATP-BINDING PROTEIN OSMV"/>
    <property type="match status" value="1"/>
</dbReference>
<comment type="caution">
    <text evidence="4">The sequence shown here is derived from an EMBL/GenBank/DDBJ whole genome shotgun (WGS) entry which is preliminary data.</text>
</comment>
<evidence type="ECO:0000256" key="2">
    <source>
        <dbReference type="ARBA" id="ARBA00022448"/>
    </source>
</evidence>
<dbReference type="STRING" id="100884.GCA_000269565_01956"/>
<evidence type="ECO:0000313" key="4">
    <source>
        <dbReference type="EMBL" id="EFW04736.1"/>
    </source>
</evidence>
<keyword evidence="2" id="KW-0813">Transport</keyword>
<dbReference type="EMBL" id="ADKX01000033">
    <property type="protein sequence ID" value="EFW04736.1"/>
    <property type="molecule type" value="Genomic_DNA"/>
</dbReference>
<evidence type="ECO:0000259" key="3">
    <source>
        <dbReference type="Pfam" id="PF00005"/>
    </source>
</evidence>
<evidence type="ECO:0000256" key="1">
    <source>
        <dbReference type="ARBA" id="ARBA00005417"/>
    </source>
</evidence>
<dbReference type="Pfam" id="PF00005">
    <property type="entry name" value="ABC_tran"/>
    <property type="match status" value="1"/>
</dbReference>
<keyword evidence="5" id="KW-1185">Reference proteome</keyword>
<proteinExistence type="inferred from homology"/>
<dbReference type="SUPFAM" id="SSF52540">
    <property type="entry name" value="P-loop containing nucleoside triphosphate hydrolases"/>
    <property type="match status" value="1"/>
</dbReference>
<name>E7GAS0_9FIRM</name>
<sequence>MIEFQNVYKSFKDKHVLENISFTVNDGEFVCIIGPCGCGKTTVLKMINKLIKVSKGKILVNDMDISQENEIDLRRNIGYVIQ</sequence>
<dbReference type="GO" id="GO:0016887">
    <property type="term" value="F:ATP hydrolysis activity"/>
    <property type="evidence" value="ECO:0007669"/>
    <property type="project" value="InterPro"/>
</dbReference>
<dbReference type="GO" id="GO:0005524">
    <property type="term" value="F:ATP binding"/>
    <property type="evidence" value="ECO:0007669"/>
    <property type="project" value="InterPro"/>
</dbReference>
<gene>
    <name evidence="4" type="ORF">HMPREF9488_01860</name>
</gene>
<protein>
    <recommendedName>
        <fullName evidence="3">ABC transporter domain-containing protein</fullName>
    </recommendedName>
</protein>
<evidence type="ECO:0000313" key="5">
    <source>
        <dbReference type="Proteomes" id="UP000003157"/>
    </source>
</evidence>
<reference evidence="4 5" key="1">
    <citation type="submission" date="2010-12" db="EMBL/GenBank/DDBJ databases">
        <title>The Genome Sequence of Coprobacillus sp. strain 29_1.</title>
        <authorList>
            <consortium name="The Broad Institute Genome Sequencing Platform"/>
            <person name="Earl A."/>
            <person name="Ward D."/>
            <person name="Feldgarden M."/>
            <person name="Gevers D."/>
            <person name="Daigneault M."/>
            <person name="Sibley C.D."/>
            <person name="White A."/>
            <person name="Strauss J."/>
            <person name="Allen-Vercoe E."/>
            <person name="Young S.K."/>
            <person name="Zeng Q."/>
            <person name="Gargeya S."/>
            <person name="Fitzgerald M."/>
            <person name="Haas B."/>
            <person name="Abouelleil A."/>
            <person name="Alvarado L."/>
            <person name="Arachchi H.M."/>
            <person name="Berlin A."/>
            <person name="Brown A."/>
            <person name="Chapman S.B."/>
            <person name="Chen Z."/>
            <person name="Dunbar C."/>
            <person name="Freedman E."/>
            <person name="Gearin G."/>
            <person name="Gellesch M."/>
            <person name="Goldberg J."/>
            <person name="Griggs A."/>
            <person name="Gujja S."/>
            <person name="Heilman E."/>
            <person name="Heiman D."/>
            <person name="Howarth C."/>
            <person name="Larson L."/>
            <person name="Lui A."/>
            <person name="MacDonald P.J.P."/>
            <person name="Mehta T."/>
            <person name="Montmayeur A."/>
            <person name="Murphy C."/>
            <person name="Neiman D."/>
            <person name="Pearson M."/>
            <person name="Priest M."/>
            <person name="Roberts A."/>
            <person name="Saif S."/>
            <person name="Shea T."/>
            <person name="Shenoy N."/>
            <person name="Sisk P."/>
            <person name="Stolte C."/>
            <person name="Sykes S."/>
            <person name="White J."/>
            <person name="Yandava C."/>
            <person name="Nusbaum C."/>
            <person name="Birren B."/>
        </authorList>
    </citation>
    <scope>NUCLEOTIDE SEQUENCE [LARGE SCALE GENOMIC DNA]</scope>
    <source>
        <strain evidence="4 5">29_1</strain>
    </source>
</reference>
<dbReference type="HOGENOM" id="CLU_000604_1_15_9"/>
<dbReference type="eggNOG" id="COG1125">
    <property type="taxonomic scope" value="Bacteria"/>
</dbReference>
<accession>E7GAS0</accession>
<comment type="similarity">
    <text evidence="1">Belongs to the ABC transporter superfamily.</text>
</comment>
<dbReference type="AlphaFoldDB" id="E7GAS0"/>
<dbReference type="Gene3D" id="3.40.50.300">
    <property type="entry name" value="P-loop containing nucleotide triphosphate hydrolases"/>
    <property type="match status" value="1"/>
</dbReference>
<dbReference type="PANTHER" id="PTHR43117">
    <property type="entry name" value="OSMOPROTECTANT IMPORT ATP-BINDING PROTEIN OSMV"/>
    <property type="match status" value="1"/>
</dbReference>